<dbReference type="AlphaFoldDB" id="C0D8E7"/>
<comment type="caution">
    <text evidence="1">The sequence shown here is derived from an EMBL/GenBank/DDBJ whole genome shotgun (WGS) entry which is preliminary data.</text>
</comment>
<protein>
    <submittedName>
        <fullName evidence="1">Uncharacterized protein</fullName>
    </submittedName>
</protein>
<dbReference type="EMBL" id="ACCJ01000452">
    <property type="protein sequence ID" value="EEG52362.1"/>
    <property type="molecule type" value="Genomic_DNA"/>
</dbReference>
<reference evidence="1 2" key="1">
    <citation type="submission" date="2009-02" db="EMBL/GenBank/DDBJ databases">
        <title>Draft genome sequence of Clostridium asparagiforme (DSM 15981).</title>
        <authorList>
            <person name="Sudarsanam P."/>
            <person name="Ley R."/>
            <person name="Guruge J."/>
            <person name="Turnbaugh P.J."/>
            <person name="Mahowald M."/>
            <person name="Liep D."/>
            <person name="Gordon J."/>
        </authorList>
    </citation>
    <scope>NUCLEOTIDE SEQUENCE [LARGE SCALE GENOMIC DNA]</scope>
    <source>
        <strain evidence="1 2">DSM 15981</strain>
    </source>
</reference>
<organism evidence="1 2">
    <name type="scientific">[Clostridium] asparagiforme DSM 15981</name>
    <dbReference type="NCBI Taxonomy" id="518636"/>
    <lineage>
        <taxon>Bacteria</taxon>
        <taxon>Bacillati</taxon>
        <taxon>Bacillota</taxon>
        <taxon>Clostridia</taxon>
        <taxon>Lachnospirales</taxon>
        <taxon>Lachnospiraceae</taxon>
        <taxon>Enterocloster</taxon>
    </lineage>
</organism>
<keyword evidence="2" id="KW-1185">Reference proteome</keyword>
<dbReference type="HOGENOM" id="CLU_3151091_0_0_9"/>
<proteinExistence type="predicted"/>
<gene>
    <name evidence="1" type="ORF">CLOSTASPAR_05545</name>
</gene>
<sequence length="48" mass="5098">MAGGAFVCFSGRLFRATGRCRGQGPGGIRNFKNSFKKVKPKAIGRGPI</sequence>
<dbReference type="Proteomes" id="UP000004756">
    <property type="component" value="Unassembled WGS sequence"/>
</dbReference>
<accession>C0D8E7</accession>
<name>C0D8E7_9FIRM</name>
<evidence type="ECO:0000313" key="1">
    <source>
        <dbReference type="EMBL" id="EEG52362.1"/>
    </source>
</evidence>
<evidence type="ECO:0000313" key="2">
    <source>
        <dbReference type="Proteomes" id="UP000004756"/>
    </source>
</evidence>